<name>A0A0F5L9H6_9HYPH</name>
<proteinExistence type="predicted"/>
<keyword evidence="3" id="KW-1185">Reference proteome</keyword>
<keyword evidence="1" id="KW-0472">Membrane</keyword>
<dbReference type="AlphaFoldDB" id="A0A0F5L9H6"/>
<accession>A0A0F5L9H6</accession>
<comment type="caution">
    <text evidence="2">The sequence shown here is derived from an EMBL/GenBank/DDBJ whole genome shotgun (WGS) entry which is preliminary data.</text>
</comment>
<organism evidence="2 3">
    <name type="scientific">Devosia soli</name>
    <dbReference type="NCBI Taxonomy" id="361041"/>
    <lineage>
        <taxon>Bacteria</taxon>
        <taxon>Pseudomonadati</taxon>
        <taxon>Pseudomonadota</taxon>
        <taxon>Alphaproteobacteria</taxon>
        <taxon>Hyphomicrobiales</taxon>
        <taxon>Devosiaceae</taxon>
        <taxon>Devosia</taxon>
    </lineage>
</organism>
<evidence type="ECO:0000313" key="2">
    <source>
        <dbReference type="EMBL" id="KKB78920.1"/>
    </source>
</evidence>
<dbReference type="RefSeq" id="WP_046142996.1">
    <property type="nucleotide sequence ID" value="NZ_LAJG01000021.1"/>
</dbReference>
<reference evidence="2 3" key="1">
    <citation type="submission" date="2015-03" db="EMBL/GenBank/DDBJ databases">
        <authorList>
            <person name="Hassan Y.I."/>
            <person name="Lepp D."/>
            <person name="Zhou T."/>
        </authorList>
    </citation>
    <scope>NUCLEOTIDE SEQUENCE [LARGE SCALE GENOMIC DNA]</scope>
    <source>
        <strain evidence="2 3">GH2-10</strain>
    </source>
</reference>
<keyword evidence="1" id="KW-0812">Transmembrane</keyword>
<gene>
    <name evidence="2" type="ORF">VW35_10640</name>
</gene>
<dbReference type="Proteomes" id="UP000033514">
    <property type="component" value="Unassembled WGS sequence"/>
</dbReference>
<evidence type="ECO:0000313" key="3">
    <source>
        <dbReference type="Proteomes" id="UP000033514"/>
    </source>
</evidence>
<protein>
    <submittedName>
        <fullName evidence="2">Uncharacterized protein</fullName>
    </submittedName>
</protein>
<feature type="transmembrane region" description="Helical" evidence="1">
    <location>
        <begin position="49"/>
        <end position="72"/>
    </location>
</feature>
<evidence type="ECO:0000256" key="1">
    <source>
        <dbReference type="SAM" id="Phobius"/>
    </source>
</evidence>
<dbReference type="EMBL" id="LAJG01000021">
    <property type="protein sequence ID" value="KKB78920.1"/>
    <property type="molecule type" value="Genomic_DNA"/>
</dbReference>
<dbReference type="PATRIC" id="fig|361041.3.peg.1490"/>
<keyword evidence="1" id="KW-1133">Transmembrane helix</keyword>
<sequence>MPIDFGRQGARGTTLTFQKLLRRRLVISHKAEYCREETKMGKLTVITGLAIEAWLLVAITVAGVQALAMVVLG</sequence>